<evidence type="ECO:0000313" key="3">
    <source>
        <dbReference type="Proteomes" id="UP000028981"/>
    </source>
</evidence>
<feature type="domain" description="HTH luxR-type" evidence="1">
    <location>
        <begin position="297"/>
        <end position="354"/>
    </location>
</feature>
<evidence type="ECO:0000313" key="2">
    <source>
        <dbReference type="EMBL" id="KFL30717.1"/>
    </source>
</evidence>
<dbReference type="RefSeq" id="WP_035083605.1">
    <property type="nucleotide sequence ID" value="NZ_JQGC01000011.1"/>
</dbReference>
<sequence length="358" mass="39297">MGRFEDILGTIQQAAEDEASWPDMLARLADYLGSVEATLGGGAPGSLPQMLSPRTNPAEIERYFTTFHDRNTLMRDMMGHAPGVVVVDESLSQFADFQRDTFYNEWCVPQRYNRAFGVRLATSTGWHGALMINLPGAVETEQVARFEAILPTLTRALEINKLIGQFSGLARSSLDVLELAGQAAILLDARGMLLDCNDSGTQLFEDGRLRQRHGRISCEDSTTNRHLARLIALCLQAPDHTSGGRMQIPTPQGTLGVHCAPYPGGLLYPAGRRPAVIIIISDPQNRLRRRLARLQQRYSLTAAELALALALVETGSRKAAAERRGVSDATARAQLTSIFDKTGVRKQTDLMRLLLAED</sequence>
<dbReference type="SUPFAM" id="SSF46894">
    <property type="entry name" value="C-terminal effector domain of the bipartite response regulators"/>
    <property type="match status" value="1"/>
</dbReference>
<dbReference type="InterPro" id="IPR016032">
    <property type="entry name" value="Sig_transdc_resp-reg_C-effctor"/>
</dbReference>
<dbReference type="Proteomes" id="UP000028981">
    <property type="component" value="Unassembled WGS sequence"/>
</dbReference>
<dbReference type="GO" id="GO:0006355">
    <property type="term" value="P:regulation of DNA-templated transcription"/>
    <property type="evidence" value="ECO:0007669"/>
    <property type="project" value="InterPro"/>
</dbReference>
<dbReference type="EMBL" id="JQGC01000011">
    <property type="protein sequence ID" value="KFL30717.1"/>
    <property type="molecule type" value="Genomic_DNA"/>
</dbReference>
<dbReference type="SMART" id="SM00421">
    <property type="entry name" value="HTH_LUXR"/>
    <property type="match status" value="1"/>
</dbReference>
<dbReference type="AlphaFoldDB" id="A0A087M1G4"/>
<dbReference type="Gene3D" id="1.10.10.10">
    <property type="entry name" value="Winged helix-like DNA-binding domain superfamily/Winged helix DNA-binding domain"/>
    <property type="match status" value="1"/>
</dbReference>
<dbReference type="STRING" id="46914.JP75_13335"/>
<evidence type="ECO:0000259" key="1">
    <source>
        <dbReference type="SMART" id="SM00421"/>
    </source>
</evidence>
<protein>
    <recommendedName>
        <fullName evidence="1">HTH luxR-type domain-containing protein</fullName>
    </recommendedName>
</protein>
<gene>
    <name evidence="2" type="ORF">JP75_13335</name>
</gene>
<dbReference type="GO" id="GO:0003677">
    <property type="term" value="F:DNA binding"/>
    <property type="evidence" value="ECO:0007669"/>
    <property type="project" value="InterPro"/>
</dbReference>
<name>A0A087M1G4_9HYPH</name>
<organism evidence="2 3">
    <name type="scientific">Devosia riboflavina</name>
    <dbReference type="NCBI Taxonomy" id="46914"/>
    <lineage>
        <taxon>Bacteria</taxon>
        <taxon>Pseudomonadati</taxon>
        <taxon>Pseudomonadota</taxon>
        <taxon>Alphaproteobacteria</taxon>
        <taxon>Hyphomicrobiales</taxon>
        <taxon>Devosiaceae</taxon>
        <taxon>Devosia</taxon>
    </lineage>
</organism>
<accession>A0A087M1G4</accession>
<proteinExistence type="predicted"/>
<dbReference type="InterPro" id="IPR000792">
    <property type="entry name" value="Tscrpt_reg_LuxR_C"/>
</dbReference>
<comment type="caution">
    <text evidence="2">The sequence shown here is derived from an EMBL/GenBank/DDBJ whole genome shotgun (WGS) entry which is preliminary data.</text>
</comment>
<dbReference type="OrthoDB" id="5497412at2"/>
<reference evidence="2 3" key="1">
    <citation type="submission" date="2014-08" db="EMBL/GenBank/DDBJ databases">
        <authorList>
            <person name="Hassan Y.I."/>
            <person name="Lepp D."/>
            <person name="Zhou T."/>
        </authorList>
    </citation>
    <scope>NUCLEOTIDE SEQUENCE [LARGE SCALE GENOMIC DNA]</scope>
    <source>
        <strain evidence="2 3">IFO13584</strain>
    </source>
</reference>
<dbReference type="InterPro" id="IPR036388">
    <property type="entry name" value="WH-like_DNA-bd_sf"/>
</dbReference>
<keyword evidence="3" id="KW-1185">Reference proteome</keyword>